<dbReference type="PANTHER" id="PTHR10903">
    <property type="entry name" value="GTPASE, IMAP FAMILY MEMBER-RELATED"/>
    <property type="match status" value="1"/>
</dbReference>
<dbReference type="InterPro" id="IPR027417">
    <property type="entry name" value="P-loop_NTPase"/>
</dbReference>
<sequence length="214" mass="24131">MKTPKQEIDLLLLGKTGNGKSALGNSILGRKAFVSRASLDSVTVNVTYDVDERNGVKIKVVDGPGVGDTRLDKKEAVKDILDKVATAISINPQGYHAFLLVLKYGARLTEEEQDAIQFLKKIFGERFFNKFCVIVMTCGDNFRDDDVKASENGSLLKRVPNFKHLLKDCNSRIILFDNKTKDDAIKQDQLNQLLQIIYKLQKDNCRYSDEHFQS</sequence>
<evidence type="ECO:0000313" key="6">
    <source>
        <dbReference type="Proteomes" id="UP000076420"/>
    </source>
</evidence>
<dbReference type="OrthoDB" id="431287at2759"/>
<evidence type="ECO:0000259" key="4">
    <source>
        <dbReference type="PROSITE" id="PS51720"/>
    </source>
</evidence>
<proteinExistence type="inferred from homology"/>
<dbReference type="GO" id="GO:0005525">
    <property type="term" value="F:GTP binding"/>
    <property type="evidence" value="ECO:0007669"/>
    <property type="project" value="UniProtKB-KW"/>
</dbReference>
<name>A0A2C9L9T8_BIOGL</name>
<dbReference type="PANTHER" id="PTHR10903:SF184">
    <property type="entry name" value="GTP-BINDING PROTEIN A"/>
    <property type="match status" value="1"/>
</dbReference>
<dbReference type="AlphaFoldDB" id="A0A2C9L9T8"/>
<dbReference type="InterPro" id="IPR006703">
    <property type="entry name" value="G_AIG1"/>
</dbReference>
<protein>
    <recommendedName>
        <fullName evidence="4">AIG1-type G domain-containing protein</fullName>
    </recommendedName>
</protein>
<dbReference type="Gene3D" id="3.40.50.300">
    <property type="entry name" value="P-loop containing nucleotide triphosphate hydrolases"/>
    <property type="match status" value="1"/>
</dbReference>
<evidence type="ECO:0000256" key="1">
    <source>
        <dbReference type="ARBA" id="ARBA00008535"/>
    </source>
</evidence>
<dbReference type="VEuPathDB" id="VectorBase:BGLAX_052060"/>
<dbReference type="FunFam" id="3.40.50.300:FF:000840">
    <property type="entry name" value="Immune-associated nucleotide-binding protein 9"/>
    <property type="match status" value="1"/>
</dbReference>
<dbReference type="Proteomes" id="UP000076420">
    <property type="component" value="Unassembled WGS sequence"/>
</dbReference>
<evidence type="ECO:0000256" key="3">
    <source>
        <dbReference type="ARBA" id="ARBA00023134"/>
    </source>
</evidence>
<dbReference type="KEGG" id="bgt:106050613"/>
<organism evidence="5 6">
    <name type="scientific">Biomphalaria glabrata</name>
    <name type="common">Bloodfluke planorb</name>
    <name type="synonym">Freshwater snail</name>
    <dbReference type="NCBI Taxonomy" id="6526"/>
    <lineage>
        <taxon>Eukaryota</taxon>
        <taxon>Metazoa</taxon>
        <taxon>Spiralia</taxon>
        <taxon>Lophotrochozoa</taxon>
        <taxon>Mollusca</taxon>
        <taxon>Gastropoda</taxon>
        <taxon>Heterobranchia</taxon>
        <taxon>Euthyneura</taxon>
        <taxon>Panpulmonata</taxon>
        <taxon>Hygrophila</taxon>
        <taxon>Lymnaeoidea</taxon>
        <taxon>Planorbidae</taxon>
        <taxon>Biomphalaria</taxon>
    </lineage>
</organism>
<feature type="domain" description="AIG1-type G" evidence="4">
    <location>
        <begin position="5"/>
        <end position="214"/>
    </location>
</feature>
<dbReference type="STRING" id="6526.A0A2C9L9T8"/>
<keyword evidence="3" id="KW-0342">GTP-binding</keyword>
<evidence type="ECO:0000256" key="2">
    <source>
        <dbReference type="ARBA" id="ARBA00022741"/>
    </source>
</evidence>
<reference evidence="5" key="1">
    <citation type="submission" date="2020-05" db="UniProtKB">
        <authorList>
            <consortium name="EnsemblMetazoa"/>
        </authorList>
    </citation>
    <scope>IDENTIFICATION</scope>
    <source>
        <strain evidence="5">BB02</strain>
    </source>
</reference>
<dbReference type="Pfam" id="PF04548">
    <property type="entry name" value="AIG1"/>
    <property type="match status" value="1"/>
</dbReference>
<dbReference type="PROSITE" id="PS51720">
    <property type="entry name" value="G_AIG1"/>
    <property type="match status" value="1"/>
</dbReference>
<comment type="similarity">
    <text evidence="1">Belongs to the TRAFAC class TrmE-Era-EngA-EngB-Septin-like GTPase superfamily. AIG1/Toc34/Toc159-like paraseptin GTPase family. IAN subfamily.</text>
</comment>
<accession>A0A2C9L9T8</accession>
<dbReference type="InterPro" id="IPR045058">
    <property type="entry name" value="GIMA/IAN/Toc"/>
</dbReference>
<dbReference type="EnsemblMetazoa" id="BGLB028741-RA">
    <property type="protein sequence ID" value="BGLB028741-PA"/>
    <property type="gene ID" value="BGLB028741"/>
</dbReference>
<dbReference type="SUPFAM" id="SSF52540">
    <property type="entry name" value="P-loop containing nucleoside triphosphate hydrolases"/>
    <property type="match status" value="1"/>
</dbReference>
<gene>
    <name evidence="5" type="primary">106050613</name>
</gene>
<evidence type="ECO:0000313" key="5">
    <source>
        <dbReference type="EnsemblMetazoa" id="BGLB028741-PA"/>
    </source>
</evidence>
<dbReference type="VEuPathDB" id="VectorBase:BGLB028741"/>
<keyword evidence="2" id="KW-0547">Nucleotide-binding</keyword>